<protein>
    <recommendedName>
        <fullName evidence="2">Type II secretion system protein H</fullName>
    </recommendedName>
    <alternativeName>
        <fullName evidence="10">General secretion pathway protein H</fullName>
    </alternativeName>
</protein>
<dbReference type="InterPro" id="IPR045584">
    <property type="entry name" value="Pilin-like"/>
</dbReference>
<dbReference type="EMBL" id="CP040871">
    <property type="protein sequence ID" value="QDA56900.1"/>
    <property type="molecule type" value="Genomic_DNA"/>
</dbReference>
<dbReference type="NCBIfam" id="TIGR02532">
    <property type="entry name" value="IV_pilin_GFxxxE"/>
    <property type="match status" value="1"/>
</dbReference>
<evidence type="ECO:0000256" key="1">
    <source>
        <dbReference type="ARBA" id="ARBA00004377"/>
    </source>
</evidence>
<evidence type="ECO:0000256" key="8">
    <source>
        <dbReference type="ARBA" id="ARBA00023136"/>
    </source>
</evidence>
<name>A0A5B7ZPE7_9GAMM</name>
<organism evidence="12 13">
    <name type="scientific">Thermomonas aquatica</name>
    <dbReference type="NCBI Taxonomy" id="2202149"/>
    <lineage>
        <taxon>Bacteria</taxon>
        <taxon>Pseudomonadati</taxon>
        <taxon>Pseudomonadota</taxon>
        <taxon>Gammaproteobacteria</taxon>
        <taxon>Lysobacterales</taxon>
        <taxon>Lysobacteraceae</taxon>
        <taxon>Thermomonas</taxon>
    </lineage>
</organism>
<dbReference type="InterPro" id="IPR022346">
    <property type="entry name" value="T2SS_GspH"/>
</dbReference>
<keyword evidence="5" id="KW-0997">Cell inner membrane</keyword>
<dbReference type="InterPro" id="IPR012902">
    <property type="entry name" value="N_methyl_site"/>
</dbReference>
<dbReference type="OrthoDB" id="8481584at2"/>
<reference evidence="12 13" key="1">
    <citation type="submission" date="2019-06" db="EMBL/GenBank/DDBJ databases">
        <title>Thermomonas aquatica sp. nov., isolated from an industrial wastewater treatment plant.</title>
        <authorList>
            <person name="Jeon J.H."/>
            <person name="Park D.-S."/>
        </authorList>
    </citation>
    <scope>NUCLEOTIDE SEQUENCE [LARGE SCALE GENOMIC DNA]</scope>
    <source>
        <strain evidence="12 13">SY21</strain>
    </source>
</reference>
<evidence type="ECO:0000256" key="3">
    <source>
        <dbReference type="ARBA" id="ARBA00022475"/>
    </source>
</evidence>
<keyword evidence="7" id="KW-1133">Transmembrane helix</keyword>
<gene>
    <name evidence="12" type="primary">gspH</name>
    <name evidence="12" type="ORF">FHQ07_06010</name>
</gene>
<keyword evidence="4" id="KW-0488">Methylation</keyword>
<dbReference type="Pfam" id="PF12019">
    <property type="entry name" value="GspH"/>
    <property type="match status" value="1"/>
</dbReference>
<evidence type="ECO:0000256" key="9">
    <source>
        <dbReference type="ARBA" id="ARBA00025772"/>
    </source>
</evidence>
<evidence type="ECO:0000256" key="2">
    <source>
        <dbReference type="ARBA" id="ARBA00021549"/>
    </source>
</evidence>
<evidence type="ECO:0000256" key="5">
    <source>
        <dbReference type="ARBA" id="ARBA00022519"/>
    </source>
</evidence>
<sequence>MMRPRGFSLMELLLVMALIGVASLLAVAAMSGGMQGMKLHAGAKDVAAQMRFARAVAISSGQPQDVLIDPQARRWQGAKGRSGDLPDGGEIVFTGARASQFEGGLVDGGKGAVRFFPDGAATGGRVRMLANGGGWDVDVGWLTGEVRVSRVQAPR</sequence>
<dbReference type="KEGG" id="thes:FHQ07_06010"/>
<keyword evidence="13" id="KW-1185">Reference proteome</keyword>
<dbReference type="Proteomes" id="UP000308149">
    <property type="component" value="Chromosome"/>
</dbReference>
<evidence type="ECO:0000256" key="4">
    <source>
        <dbReference type="ARBA" id="ARBA00022481"/>
    </source>
</evidence>
<dbReference type="SUPFAM" id="SSF54523">
    <property type="entry name" value="Pili subunits"/>
    <property type="match status" value="1"/>
</dbReference>
<evidence type="ECO:0000256" key="7">
    <source>
        <dbReference type="ARBA" id="ARBA00022989"/>
    </source>
</evidence>
<evidence type="ECO:0000259" key="11">
    <source>
        <dbReference type="Pfam" id="PF12019"/>
    </source>
</evidence>
<evidence type="ECO:0000256" key="6">
    <source>
        <dbReference type="ARBA" id="ARBA00022692"/>
    </source>
</evidence>
<accession>A0A5B7ZPE7</accession>
<dbReference type="RefSeq" id="WP_139715952.1">
    <property type="nucleotide sequence ID" value="NZ_CP040871.1"/>
</dbReference>
<keyword evidence="3" id="KW-1003">Cell membrane</keyword>
<dbReference type="NCBIfam" id="NF047827">
    <property type="entry name" value="T3SSXpsH"/>
    <property type="match status" value="1"/>
</dbReference>
<keyword evidence="6" id="KW-0812">Transmembrane</keyword>
<evidence type="ECO:0000256" key="10">
    <source>
        <dbReference type="ARBA" id="ARBA00030775"/>
    </source>
</evidence>
<dbReference type="GO" id="GO:0005886">
    <property type="term" value="C:plasma membrane"/>
    <property type="evidence" value="ECO:0007669"/>
    <property type="project" value="UniProtKB-SubCell"/>
</dbReference>
<comment type="similarity">
    <text evidence="9">Belongs to the GSP H family.</text>
</comment>
<evidence type="ECO:0000313" key="12">
    <source>
        <dbReference type="EMBL" id="QDA56900.1"/>
    </source>
</evidence>
<dbReference type="AlphaFoldDB" id="A0A5B7ZPE7"/>
<dbReference type="GO" id="GO:0015628">
    <property type="term" value="P:protein secretion by the type II secretion system"/>
    <property type="evidence" value="ECO:0007669"/>
    <property type="project" value="InterPro"/>
</dbReference>
<feature type="domain" description="General secretion pathway GspH" evidence="11">
    <location>
        <begin position="43"/>
        <end position="141"/>
    </location>
</feature>
<proteinExistence type="inferred from homology"/>
<keyword evidence="8" id="KW-0472">Membrane</keyword>
<dbReference type="Pfam" id="PF07963">
    <property type="entry name" value="N_methyl"/>
    <property type="match status" value="1"/>
</dbReference>
<comment type="subcellular location">
    <subcellularLocation>
        <location evidence="1">Cell inner membrane</location>
        <topology evidence="1">Single-pass membrane protein</topology>
    </subcellularLocation>
</comment>
<dbReference type="GO" id="GO:0015627">
    <property type="term" value="C:type II protein secretion system complex"/>
    <property type="evidence" value="ECO:0007669"/>
    <property type="project" value="InterPro"/>
</dbReference>
<evidence type="ECO:0000313" key="13">
    <source>
        <dbReference type="Proteomes" id="UP000308149"/>
    </source>
</evidence>